<dbReference type="SUPFAM" id="SSF50475">
    <property type="entry name" value="FMN-binding split barrel"/>
    <property type="match status" value="1"/>
</dbReference>
<dbReference type="GO" id="GO:0005829">
    <property type="term" value="C:cytosol"/>
    <property type="evidence" value="ECO:0007669"/>
    <property type="project" value="TreeGrafter"/>
</dbReference>
<dbReference type="InterPro" id="IPR011576">
    <property type="entry name" value="Pyridox_Oxase_N"/>
</dbReference>
<dbReference type="GeneID" id="56068075"/>
<dbReference type="PANTHER" id="PTHR35176">
    <property type="entry name" value="HEME OXYGENASE HI_0854-RELATED"/>
    <property type="match status" value="1"/>
</dbReference>
<dbReference type="Gene3D" id="2.30.110.10">
    <property type="entry name" value="Electron Transport, Fmn-binding Protein, Chain A"/>
    <property type="match status" value="1"/>
</dbReference>
<dbReference type="Proteomes" id="UP000509478">
    <property type="component" value="Chromosome"/>
</dbReference>
<name>A0A7D5M4J4_9ARCH</name>
<dbReference type="RefSeq" id="WP_179370916.1">
    <property type="nucleotide sequence ID" value="NZ_CP026995.1"/>
</dbReference>
<dbReference type="InterPro" id="IPR012349">
    <property type="entry name" value="Split_barrel_FMN-bd"/>
</dbReference>
<reference evidence="3 4" key="1">
    <citation type="submission" date="2018-02" db="EMBL/GenBank/DDBJ databases">
        <title>Complete genome of Nitrosopumilus ureaphilus PS0.</title>
        <authorList>
            <person name="Qin W."/>
            <person name="Zheng Y."/>
            <person name="Stahl D.A."/>
        </authorList>
    </citation>
    <scope>NUCLEOTIDE SEQUENCE [LARGE SCALE GENOMIC DNA]</scope>
    <source>
        <strain evidence="3 4">PS0</strain>
    </source>
</reference>
<dbReference type="InterPro" id="IPR052019">
    <property type="entry name" value="F420H2_bilvrd_red/Heme_oxyg"/>
</dbReference>
<keyword evidence="4" id="KW-1185">Reference proteome</keyword>
<dbReference type="GO" id="GO:0070967">
    <property type="term" value="F:coenzyme F420 binding"/>
    <property type="evidence" value="ECO:0007669"/>
    <property type="project" value="TreeGrafter"/>
</dbReference>
<dbReference type="KEGG" id="nue:C5F50_08225"/>
<evidence type="ECO:0000256" key="1">
    <source>
        <dbReference type="ARBA" id="ARBA00023002"/>
    </source>
</evidence>
<feature type="domain" description="Pyridoxamine 5'-phosphate oxidase N-terminal" evidence="2">
    <location>
        <begin position="6"/>
        <end position="121"/>
    </location>
</feature>
<accession>A0A7D5M4J4</accession>
<protein>
    <submittedName>
        <fullName evidence="3">PPOX class F420-dependent oxidoreductase</fullName>
    </submittedName>
</protein>
<proteinExistence type="predicted"/>
<dbReference type="EMBL" id="CP026995">
    <property type="protein sequence ID" value="QLH07054.1"/>
    <property type="molecule type" value="Genomic_DNA"/>
</dbReference>
<sequence length="122" mass="14083">MFSLDEIKSEKYISLETYRKNDQPVQTPVWFVVKDDLLYVVTRSQTGKVKRLQNNLKVKFALCTIKGKVTGEWISGTAKILTDKETEEAVKMRDQKYGFMAKIAKFLSKSKGEFFAFSIKID</sequence>
<dbReference type="AlphaFoldDB" id="A0A7D5M4J4"/>
<dbReference type="PANTHER" id="PTHR35176:SF11">
    <property type="entry name" value="PYRIDOXAMINE 5'-PHOSPHATE OXIDASE FAMILY PROTEIN"/>
    <property type="match status" value="1"/>
</dbReference>
<dbReference type="GO" id="GO:0016627">
    <property type="term" value="F:oxidoreductase activity, acting on the CH-CH group of donors"/>
    <property type="evidence" value="ECO:0007669"/>
    <property type="project" value="TreeGrafter"/>
</dbReference>
<dbReference type="NCBIfam" id="TIGR03666">
    <property type="entry name" value="Rv2061_F420"/>
    <property type="match status" value="1"/>
</dbReference>
<evidence type="ECO:0000313" key="3">
    <source>
        <dbReference type="EMBL" id="QLH07054.1"/>
    </source>
</evidence>
<gene>
    <name evidence="3" type="ORF">C5F50_08225</name>
</gene>
<dbReference type="InterPro" id="IPR019965">
    <property type="entry name" value="PPOX_F420-dep_Rv2061_put"/>
</dbReference>
<keyword evidence="1" id="KW-0560">Oxidoreductase</keyword>
<dbReference type="Pfam" id="PF01243">
    <property type="entry name" value="PNPOx_N"/>
    <property type="match status" value="1"/>
</dbReference>
<dbReference type="OrthoDB" id="6613at2157"/>
<organism evidence="3 4">
    <name type="scientific">Nitrosopumilus ureiphilus</name>
    <dbReference type="NCBI Taxonomy" id="1470067"/>
    <lineage>
        <taxon>Archaea</taxon>
        <taxon>Nitrososphaerota</taxon>
        <taxon>Nitrososphaeria</taxon>
        <taxon>Nitrosopumilales</taxon>
        <taxon>Nitrosopumilaceae</taxon>
        <taxon>Nitrosopumilus</taxon>
    </lineage>
</organism>
<evidence type="ECO:0000259" key="2">
    <source>
        <dbReference type="Pfam" id="PF01243"/>
    </source>
</evidence>
<evidence type="ECO:0000313" key="4">
    <source>
        <dbReference type="Proteomes" id="UP000509478"/>
    </source>
</evidence>